<evidence type="ECO:0000313" key="1">
    <source>
        <dbReference type="Proteomes" id="UP000887578"/>
    </source>
</evidence>
<dbReference type="WBParaSite" id="PDA_v2.g29353.t1">
    <property type="protein sequence ID" value="PDA_v2.g29353.t1"/>
    <property type="gene ID" value="PDA_v2.g29353"/>
</dbReference>
<organism evidence="1 2">
    <name type="scientific">Panagrolaimus davidi</name>
    <dbReference type="NCBI Taxonomy" id="227884"/>
    <lineage>
        <taxon>Eukaryota</taxon>
        <taxon>Metazoa</taxon>
        <taxon>Ecdysozoa</taxon>
        <taxon>Nematoda</taxon>
        <taxon>Chromadorea</taxon>
        <taxon>Rhabditida</taxon>
        <taxon>Tylenchina</taxon>
        <taxon>Panagrolaimomorpha</taxon>
        <taxon>Panagrolaimoidea</taxon>
        <taxon>Panagrolaimidae</taxon>
        <taxon>Panagrolaimus</taxon>
    </lineage>
</organism>
<accession>A0A914QCD5</accession>
<keyword evidence="1" id="KW-1185">Reference proteome</keyword>
<name>A0A914QCD5_9BILA</name>
<dbReference type="AlphaFoldDB" id="A0A914QCD5"/>
<protein>
    <submittedName>
        <fullName evidence="2">Uncharacterized protein</fullName>
    </submittedName>
</protein>
<evidence type="ECO:0000313" key="2">
    <source>
        <dbReference type="WBParaSite" id="PDA_v2.g29353.t1"/>
    </source>
</evidence>
<proteinExistence type="predicted"/>
<sequence>MIEGSEAHTTVSPHGFAFTKGDENPVLLEFETFDGTKKSASPEFLMAMLIRQQLKAIEAEIGKKPVSIGFCIFYDLNEKEENNVKIAIEKACELIKIKDFCFVPWK</sequence>
<dbReference type="Proteomes" id="UP000887578">
    <property type="component" value="Unplaced"/>
</dbReference>
<reference evidence="2" key="1">
    <citation type="submission" date="2022-11" db="UniProtKB">
        <authorList>
            <consortium name="WormBaseParasite"/>
        </authorList>
    </citation>
    <scope>IDENTIFICATION</scope>
</reference>